<keyword evidence="2" id="KW-1185">Reference proteome</keyword>
<sequence>MGNTSVTGTDLWSVVNNISGLAGLQAPACGIYYASYFGIKSLNKYNAAVAIPYRQLWTGINISRYGDENYNESFLGLGLAHKIRNVSLGLKADLFQLQITEEKNIHKVLISFGGQAELSKELSFGAYIYNMSQAKVRKDLEERLPTIMKLGILWKPSSKIVLSAETEKEIRYSINWKAGLEYTPVKGFRIWTGINTFPSRVFFGAGIRKYNFEIAYAAGTMSKAGSTHHLNLNYFFR</sequence>
<dbReference type="STRING" id="153721.MYP_3678"/>
<proteinExistence type="predicted"/>
<accession>A0A098LJ11</accession>
<protein>
    <submittedName>
        <fullName evidence="1">Uncharacterized protein</fullName>
    </submittedName>
</protein>
<dbReference type="Proteomes" id="UP000030185">
    <property type="component" value="Unassembled WGS sequence"/>
</dbReference>
<reference evidence="1 2" key="1">
    <citation type="submission" date="2014-09" db="EMBL/GenBank/DDBJ databases">
        <title>Sporocytophaga myxococcoides PG-01 genome sequencing.</title>
        <authorList>
            <person name="Liu L."/>
            <person name="Gao P.J."/>
            <person name="Chen G.J."/>
            <person name="Wang L.S."/>
        </authorList>
    </citation>
    <scope>NUCLEOTIDE SEQUENCE [LARGE SCALE GENOMIC DNA]</scope>
    <source>
        <strain evidence="1 2">PG-01</strain>
    </source>
</reference>
<dbReference type="eggNOG" id="COG1555">
    <property type="taxonomic scope" value="Bacteria"/>
</dbReference>
<organism evidence="1 2">
    <name type="scientific">Sporocytophaga myxococcoides</name>
    <dbReference type="NCBI Taxonomy" id="153721"/>
    <lineage>
        <taxon>Bacteria</taxon>
        <taxon>Pseudomonadati</taxon>
        <taxon>Bacteroidota</taxon>
        <taxon>Cytophagia</taxon>
        <taxon>Cytophagales</taxon>
        <taxon>Cytophagaceae</taxon>
        <taxon>Sporocytophaga</taxon>
    </lineage>
</organism>
<dbReference type="EMBL" id="BBLT01000008">
    <property type="protein sequence ID" value="GAL86449.1"/>
    <property type="molecule type" value="Genomic_DNA"/>
</dbReference>
<comment type="caution">
    <text evidence="1">The sequence shown here is derived from an EMBL/GenBank/DDBJ whole genome shotgun (WGS) entry which is preliminary data.</text>
</comment>
<evidence type="ECO:0000313" key="2">
    <source>
        <dbReference type="Proteomes" id="UP000030185"/>
    </source>
</evidence>
<name>A0A098LJ11_9BACT</name>
<dbReference type="AlphaFoldDB" id="A0A098LJ11"/>
<evidence type="ECO:0000313" key="1">
    <source>
        <dbReference type="EMBL" id="GAL86449.1"/>
    </source>
</evidence>
<gene>
    <name evidence="1" type="ORF">MYP_3678</name>
</gene>